<keyword evidence="1" id="KW-0472">Membrane</keyword>
<dbReference type="OrthoDB" id="6228034at2"/>
<name>C6XCP0_METGS</name>
<evidence type="ECO:0000313" key="3">
    <source>
        <dbReference type="Proteomes" id="UP000002743"/>
    </source>
</evidence>
<reference evidence="2 3" key="2">
    <citation type="journal article" date="2011" name="J. Bacteriol.">
        <title>Genomes of three methylotrophs from a single niche uncover genetic and metabolic divergence of Methylophilaceae.</title>
        <authorList>
            <person name="Lapidus A."/>
            <person name="Clum A."/>
            <person name="Labutti K."/>
            <person name="Kaluzhnaya M.G."/>
            <person name="Lim S."/>
            <person name="Beck D.A."/>
            <person name="Glavina Del Rio T."/>
            <person name="Nolan M."/>
            <person name="Mavromatis K."/>
            <person name="Huntemann M."/>
            <person name="Lucas S."/>
            <person name="Lidstrom M.E."/>
            <person name="Ivanova N."/>
            <person name="Chistoserdova L."/>
        </authorList>
    </citation>
    <scope>NUCLEOTIDE SEQUENCE [LARGE SCALE GENOMIC DNA]</scope>
    <source>
        <strain evidence="2 3">SIP3-4</strain>
    </source>
</reference>
<reference evidence="3" key="1">
    <citation type="submission" date="2009-07" db="EMBL/GenBank/DDBJ databases">
        <title>Complete sequence of chromosome of Methylovorus sp. SIP3-4.</title>
        <authorList>
            <person name="Lucas S."/>
            <person name="Copeland A."/>
            <person name="Lapidus A."/>
            <person name="Glavina del Rio T."/>
            <person name="Tice H."/>
            <person name="Bruce D."/>
            <person name="Goodwin L."/>
            <person name="Pitluck S."/>
            <person name="Clum A."/>
            <person name="Larimer F."/>
            <person name="Land M."/>
            <person name="Hauser L."/>
            <person name="Kyrpides N."/>
            <person name="Mikhailova N."/>
            <person name="Kayluzhnaya M."/>
            <person name="Chistoserdova L."/>
        </authorList>
    </citation>
    <scope>NUCLEOTIDE SEQUENCE [LARGE SCALE GENOMIC DNA]</scope>
    <source>
        <strain evidence="3">SIP3-4</strain>
    </source>
</reference>
<dbReference type="AlphaFoldDB" id="C6XCP0"/>
<accession>C6XCP0</accession>
<keyword evidence="1" id="KW-1133">Transmembrane helix</keyword>
<dbReference type="Proteomes" id="UP000002743">
    <property type="component" value="Chromosome"/>
</dbReference>
<feature type="transmembrane region" description="Helical" evidence="1">
    <location>
        <begin position="56"/>
        <end position="74"/>
    </location>
</feature>
<evidence type="ECO:0000313" key="2">
    <source>
        <dbReference type="EMBL" id="ACT50315.1"/>
    </source>
</evidence>
<feature type="transmembrane region" description="Helical" evidence="1">
    <location>
        <begin position="120"/>
        <end position="139"/>
    </location>
</feature>
<sequence length="142" mass="16644">MCKLMRPSRFTKKILYPSLLLIAISGITWLIGHYFLEIQGEFGPEKHPLEIWSLRLHGFFAVFGLLCLGMLLEHHIKTYLKHPKRWWTGLPLLAVWIWLVISGYLLYYLIDDQWHNAFSLGHWIVGLISVLAAYLHIVGKKY</sequence>
<dbReference type="eggNOG" id="ENOG5032ZSW">
    <property type="taxonomic scope" value="Bacteria"/>
</dbReference>
<dbReference type="HOGENOM" id="CLU_128713_0_0_4"/>
<dbReference type="EMBL" id="CP001674">
    <property type="protein sequence ID" value="ACT50315.1"/>
    <property type="molecule type" value="Genomic_DNA"/>
</dbReference>
<evidence type="ECO:0000256" key="1">
    <source>
        <dbReference type="SAM" id="Phobius"/>
    </source>
</evidence>
<organism evidence="2 3">
    <name type="scientific">Methylovorus glucosotrophus (strain SIP3-4)</name>
    <dbReference type="NCBI Taxonomy" id="582744"/>
    <lineage>
        <taxon>Bacteria</taxon>
        <taxon>Pseudomonadati</taxon>
        <taxon>Pseudomonadota</taxon>
        <taxon>Betaproteobacteria</taxon>
        <taxon>Nitrosomonadales</taxon>
        <taxon>Methylophilaceae</taxon>
        <taxon>Methylovorus</taxon>
    </lineage>
</organism>
<dbReference type="STRING" id="582744.Msip34_1068"/>
<proteinExistence type="predicted"/>
<feature type="transmembrane region" description="Helical" evidence="1">
    <location>
        <begin position="86"/>
        <end position="108"/>
    </location>
</feature>
<dbReference type="KEGG" id="mei:Msip34_1068"/>
<protein>
    <submittedName>
        <fullName evidence="2">Transmembrane protein</fullName>
    </submittedName>
</protein>
<gene>
    <name evidence="2" type="ordered locus">Msip34_1068</name>
</gene>
<keyword evidence="3" id="KW-1185">Reference proteome</keyword>
<feature type="transmembrane region" description="Helical" evidence="1">
    <location>
        <begin position="14"/>
        <end position="36"/>
    </location>
</feature>
<keyword evidence="1 2" id="KW-0812">Transmembrane</keyword>